<evidence type="ECO:0000313" key="1">
    <source>
        <dbReference type="EMBL" id="MEQ3352746.1"/>
    </source>
</evidence>
<gene>
    <name evidence="1" type="ORF">AAA081_00305</name>
</gene>
<sequence>MAIVSDISHVDEIIERLEELEKYQVVVGVISSAGGEILMIANVHEYGCDIPVTPKMRGFFLYNWGIALTKSTIKIPERSFVRAGFDAKKGELESYGDLIESVVTGGLGGREFFEIIGQAAAQAIQSFLINDVKSPPNSSFTIMNKGGKSNPLVDSGRLVNSISYEIRGK</sequence>
<name>A0ABV1J3I6_9FIRM</name>
<accession>A0ABV1J3I6</accession>
<protein>
    <submittedName>
        <fullName evidence="1">Uncharacterized protein</fullName>
    </submittedName>
</protein>
<dbReference type="EMBL" id="JBBNPS010000001">
    <property type="protein sequence ID" value="MEQ3352746.1"/>
    <property type="molecule type" value="Genomic_DNA"/>
</dbReference>
<keyword evidence="2" id="KW-1185">Reference proteome</keyword>
<organism evidence="1 2">
    <name type="scientific">Aedoeadaptatus acetigenes</name>
    <dbReference type="NCBI Taxonomy" id="2981723"/>
    <lineage>
        <taxon>Bacteria</taxon>
        <taxon>Bacillati</taxon>
        <taxon>Bacillota</taxon>
        <taxon>Tissierellia</taxon>
        <taxon>Tissierellales</taxon>
        <taxon>Peptoniphilaceae</taxon>
        <taxon>Aedoeadaptatus</taxon>
    </lineage>
</organism>
<dbReference type="Proteomes" id="UP001481872">
    <property type="component" value="Unassembled WGS sequence"/>
</dbReference>
<reference evidence="1 2" key="1">
    <citation type="submission" date="2024-04" db="EMBL/GenBank/DDBJ databases">
        <title>Human intestinal bacterial collection.</title>
        <authorList>
            <person name="Pauvert C."/>
            <person name="Hitch T.C.A."/>
            <person name="Clavel T."/>
        </authorList>
    </citation>
    <scope>NUCLEOTIDE SEQUENCE [LARGE SCALE GENOMIC DNA]</scope>
    <source>
        <strain evidence="1 2">CLA-SR-H026</strain>
    </source>
</reference>
<evidence type="ECO:0000313" key="2">
    <source>
        <dbReference type="Proteomes" id="UP001481872"/>
    </source>
</evidence>
<proteinExistence type="predicted"/>
<dbReference type="RefSeq" id="WP_349053172.1">
    <property type="nucleotide sequence ID" value="NZ_JBBNPS010000001.1"/>
</dbReference>
<comment type="caution">
    <text evidence="1">The sequence shown here is derived from an EMBL/GenBank/DDBJ whole genome shotgun (WGS) entry which is preliminary data.</text>
</comment>